<dbReference type="PANTHER" id="PTHR38443:SF2">
    <property type="entry name" value="NON-HEMOLYTIC ENTEROTOXIN LYTIC COMPONENT L1"/>
    <property type="match status" value="1"/>
</dbReference>
<feature type="chain" id="PRO_5039441248" evidence="1">
    <location>
        <begin position="25"/>
        <end position="381"/>
    </location>
</feature>
<evidence type="ECO:0000313" key="3">
    <source>
        <dbReference type="Proteomes" id="UP000220841"/>
    </source>
</evidence>
<dbReference type="CDD" id="cd22653">
    <property type="entry name" value="ClyA_HblB-like"/>
    <property type="match status" value="1"/>
</dbReference>
<dbReference type="Proteomes" id="UP000220841">
    <property type="component" value="Unassembled WGS sequence"/>
</dbReference>
<accession>A0A2A8H8P2</accession>
<dbReference type="PANTHER" id="PTHR38443">
    <property type="match status" value="1"/>
</dbReference>
<evidence type="ECO:0000313" key="2">
    <source>
        <dbReference type="EMBL" id="PEP95266.1"/>
    </source>
</evidence>
<dbReference type="GO" id="GO:0016020">
    <property type="term" value="C:membrane"/>
    <property type="evidence" value="ECO:0007669"/>
    <property type="project" value="InterPro"/>
</dbReference>
<dbReference type="Pfam" id="PF05791">
    <property type="entry name" value="Bacillus_HBL"/>
    <property type="match status" value="1"/>
</dbReference>
<dbReference type="InterPro" id="IPR052785">
    <property type="entry name" value="Enterotoxin_cmpnt"/>
</dbReference>
<sequence>MLKKIPYRAMALSTILAISATTIASPATTFAIGIEQSNTENKELSGNTDKMKQTLVKAGAFAQAMNLYSYMLLKNPDVNFAGLDPNTDLAGHGDLPGKLLESQRQARAHASTWDKTVKRQLLDTLTGIITFDTTFQAYYQTLVDSVDKGDKETLKEGIKDLQRDVQKNKKCAVSLLDALKDLKTAIDEDNRSFQEHQTTLSSILKGKTADTGIEADEANLKKIMEDINYYRKYQMDLSPLSILQWIISPIGAGVSVAVAKTHLDKLRPAFEELNKMIDQKRTVNRIVFTAAQNVNELANAIDGATQSLQYMVDQWNDLDSQYDGVLDSIETADAKIQEDRFKFLKPTLKTAKDNWNALKTDADTLKEGLKELKIEPANTQN</sequence>
<dbReference type="RefSeq" id="WP_098227497.1">
    <property type="nucleotide sequence ID" value="NZ_NUBY01000202.1"/>
</dbReference>
<dbReference type="EMBL" id="NUBY01000202">
    <property type="protein sequence ID" value="PEP95266.1"/>
    <property type="molecule type" value="Genomic_DNA"/>
</dbReference>
<keyword evidence="1" id="KW-0732">Signal</keyword>
<gene>
    <name evidence="2" type="ORF">CN585_26060</name>
</gene>
<dbReference type="AlphaFoldDB" id="A0A2A8H8P2"/>
<proteinExistence type="predicted"/>
<dbReference type="Gene3D" id="1.20.1170.10">
    <property type="match status" value="1"/>
</dbReference>
<feature type="signal peptide" evidence="1">
    <location>
        <begin position="1"/>
        <end position="24"/>
    </location>
</feature>
<protein>
    <submittedName>
        <fullName evidence="2">Hemolysin</fullName>
    </submittedName>
</protein>
<dbReference type="SUPFAM" id="SSF58100">
    <property type="entry name" value="Bacterial hemolysins"/>
    <property type="match status" value="1"/>
</dbReference>
<evidence type="ECO:0000256" key="1">
    <source>
        <dbReference type="SAM" id="SignalP"/>
    </source>
</evidence>
<reference evidence="2 3" key="1">
    <citation type="submission" date="2017-09" db="EMBL/GenBank/DDBJ databases">
        <title>Large-scale bioinformatics analysis of Bacillus genomes uncovers conserved roles of natural products in bacterial physiology.</title>
        <authorList>
            <consortium name="Agbiome Team Llc"/>
            <person name="Bleich R.M."/>
            <person name="Grubbs K.J."/>
            <person name="Santa Maria K.C."/>
            <person name="Allen S.E."/>
            <person name="Farag S."/>
            <person name="Shank E.A."/>
            <person name="Bowers A."/>
        </authorList>
    </citation>
    <scope>NUCLEOTIDE SEQUENCE [LARGE SCALE GENOMIC DNA]</scope>
    <source>
        <strain evidence="2 3">AFS021349</strain>
    </source>
</reference>
<dbReference type="InterPro" id="IPR008414">
    <property type="entry name" value="HBL"/>
</dbReference>
<organism evidence="2 3">
    <name type="scientific">Bacillus toyonensis</name>
    <dbReference type="NCBI Taxonomy" id="155322"/>
    <lineage>
        <taxon>Bacteria</taxon>
        <taxon>Bacillati</taxon>
        <taxon>Bacillota</taxon>
        <taxon>Bacilli</taxon>
        <taxon>Bacillales</taxon>
        <taxon>Bacillaceae</taxon>
        <taxon>Bacillus</taxon>
        <taxon>Bacillus cereus group</taxon>
    </lineage>
</organism>
<name>A0A2A8H8P2_9BACI</name>
<comment type="caution">
    <text evidence="2">The sequence shown here is derived from an EMBL/GenBank/DDBJ whole genome shotgun (WGS) entry which is preliminary data.</text>
</comment>